<feature type="compositionally biased region" description="Basic and acidic residues" evidence="1">
    <location>
        <begin position="220"/>
        <end position="275"/>
    </location>
</feature>
<evidence type="ECO:0000313" key="2">
    <source>
        <dbReference type="EMBL" id="KAF9458773.1"/>
    </source>
</evidence>
<feature type="region of interest" description="Disordered" evidence="1">
    <location>
        <begin position="220"/>
        <end position="291"/>
    </location>
</feature>
<accession>A0A9P5XXW7</accession>
<dbReference type="Gene3D" id="1.20.930.20">
    <property type="entry name" value="Adaptor protein Cbl, N-terminal domain"/>
    <property type="match status" value="1"/>
</dbReference>
<evidence type="ECO:0000256" key="1">
    <source>
        <dbReference type="SAM" id="MobiDB-lite"/>
    </source>
</evidence>
<evidence type="ECO:0000313" key="3">
    <source>
        <dbReference type="Proteomes" id="UP000807353"/>
    </source>
</evidence>
<reference evidence="2" key="1">
    <citation type="submission" date="2020-11" db="EMBL/GenBank/DDBJ databases">
        <authorList>
            <consortium name="DOE Joint Genome Institute"/>
            <person name="Ahrendt S."/>
            <person name="Riley R."/>
            <person name="Andreopoulos W."/>
            <person name="Labutti K."/>
            <person name="Pangilinan J."/>
            <person name="Ruiz-Duenas F.J."/>
            <person name="Barrasa J.M."/>
            <person name="Sanchez-Garcia M."/>
            <person name="Camarero S."/>
            <person name="Miyauchi S."/>
            <person name="Serrano A."/>
            <person name="Linde D."/>
            <person name="Babiker R."/>
            <person name="Drula E."/>
            <person name="Ayuso-Fernandez I."/>
            <person name="Pacheco R."/>
            <person name="Padilla G."/>
            <person name="Ferreira P."/>
            <person name="Barriuso J."/>
            <person name="Kellner H."/>
            <person name="Castanera R."/>
            <person name="Alfaro M."/>
            <person name="Ramirez L."/>
            <person name="Pisabarro A.G."/>
            <person name="Kuo A."/>
            <person name="Tritt A."/>
            <person name="Lipzen A."/>
            <person name="He G."/>
            <person name="Yan M."/>
            <person name="Ng V."/>
            <person name="Cullen D."/>
            <person name="Martin F."/>
            <person name="Rosso M.-N."/>
            <person name="Henrissat B."/>
            <person name="Hibbett D."/>
            <person name="Martinez A.T."/>
            <person name="Grigoriev I.V."/>
        </authorList>
    </citation>
    <scope>NUCLEOTIDE SEQUENCE</scope>
    <source>
        <strain evidence="2">CBS 247.69</strain>
    </source>
</reference>
<organism evidence="2 3">
    <name type="scientific">Collybia nuda</name>
    <dbReference type="NCBI Taxonomy" id="64659"/>
    <lineage>
        <taxon>Eukaryota</taxon>
        <taxon>Fungi</taxon>
        <taxon>Dikarya</taxon>
        <taxon>Basidiomycota</taxon>
        <taxon>Agaricomycotina</taxon>
        <taxon>Agaricomycetes</taxon>
        <taxon>Agaricomycetidae</taxon>
        <taxon>Agaricales</taxon>
        <taxon>Tricholomatineae</taxon>
        <taxon>Clitocybaceae</taxon>
        <taxon>Collybia</taxon>
    </lineage>
</organism>
<name>A0A9P5XXW7_9AGAR</name>
<keyword evidence="3" id="KW-1185">Reference proteome</keyword>
<dbReference type="InterPro" id="IPR036537">
    <property type="entry name" value="Adaptor_Cbl_N_dom_sf"/>
</dbReference>
<proteinExistence type="predicted"/>
<sequence>MPRRGPTKKDTKSSSSDGSLLGISETILTIINDAARLSFVPFFQEAAGLTLGILNIIRGAKDNKDGFKYLASDACALVYTIIRISQEKNGLTPKDLDNVKELLKLTLASIERFARRETSQSLILRVVRHKSDVGKIQRYRETLRNSLDLFQLEASITIQESLNHITQRQDDFLAALQESLRLKQEDGNFIRVGHLGVVEGGAGDGVEQEGAEARRLKRELKIEHDKLEPQREESERLEKQKADEAKIQAEATVREAQEKPQAEAERERVEQERAEGQPLEVEQPHGGSEHMKLDESMHDIYTEGLVLPTAVERESQDCVIRSVNSPPRTHSQKKPYLYPSKPGFTITQVSGGSLTSIGGNYVKTDSSQHITNTNSGNTTDTTVLNSNNDSSQVYSQRTSSCFHKIIFLTT</sequence>
<dbReference type="AlphaFoldDB" id="A0A9P5XXW7"/>
<dbReference type="GO" id="GO:0007166">
    <property type="term" value="P:cell surface receptor signaling pathway"/>
    <property type="evidence" value="ECO:0007669"/>
    <property type="project" value="InterPro"/>
</dbReference>
<dbReference type="InterPro" id="IPR059179">
    <property type="entry name" value="MLKL-like_MCAfunc"/>
</dbReference>
<dbReference type="CDD" id="cd21037">
    <property type="entry name" value="MLKL_NTD"/>
    <property type="match status" value="1"/>
</dbReference>
<dbReference type="Proteomes" id="UP000807353">
    <property type="component" value="Unassembled WGS sequence"/>
</dbReference>
<protein>
    <submittedName>
        <fullName evidence="2">Uncharacterized protein</fullName>
    </submittedName>
</protein>
<dbReference type="OrthoDB" id="192148at2759"/>
<gene>
    <name evidence="2" type="ORF">BDZ94DRAFT_1312955</name>
</gene>
<dbReference type="EMBL" id="MU150331">
    <property type="protein sequence ID" value="KAF9458773.1"/>
    <property type="molecule type" value="Genomic_DNA"/>
</dbReference>
<comment type="caution">
    <text evidence="2">The sequence shown here is derived from an EMBL/GenBank/DDBJ whole genome shotgun (WGS) entry which is preliminary data.</text>
</comment>